<evidence type="ECO:0000313" key="7">
    <source>
        <dbReference type="EMBL" id="SNS54250.1"/>
    </source>
</evidence>
<dbReference type="Pfam" id="PF25539">
    <property type="entry name" value="Bestrophin_2"/>
    <property type="match status" value="1"/>
</dbReference>
<evidence type="ECO:0000256" key="3">
    <source>
        <dbReference type="ARBA" id="ARBA00022692"/>
    </source>
</evidence>
<dbReference type="GO" id="GO:0005254">
    <property type="term" value="F:chloride channel activity"/>
    <property type="evidence" value="ECO:0007669"/>
    <property type="project" value="InterPro"/>
</dbReference>
<dbReference type="Proteomes" id="UP000198373">
    <property type="component" value="Unassembled WGS sequence"/>
</dbReference>
<proteinExistence type="predicted"/>
<dbReference type="OrthoDB" id="445589at2"/>
<dbReference type="InterPro" id="IPR044669">
    <property type="entry name" value="YneE/VCCN1/2-like"/>
</dbReference>
<name>A0A239FB36_9ACTN</name>
<keyword evidence="5" id="KW-0406">Ion transport</keyword>
<evidence type="ECO:0000256" key="6">
    <source>
        <dbReference type="ARBA" id="ARBA00023136"/>
    </source>
</evidence>
<gene>
    <name evidence="7" type="ORF">SAMN06893096_10511</name>
</gene>
<dbReference type="EMBL" id="FZOO01000005">
    <property type="protein sequence ID" value="SNS54250.1"/>
    <property type="molecule type" value="Genomic_DNA"/>
</dbReference>
<accession>A0A239FB36</accession>
<keyword evidence="4" id="KW-1133">Transmembrane helix</keyword>
<reference evidence="8" key="1">
    <citation type="submission" date="2017-06" db="EMBL/GenBank/DDBJ databases">
        <authorList>
            <person name="Varghese N."/>
            <person name="Submissions S."/>
        </authorList>
    </citation>
    <scope>NUCLEOTIDE SEQUENCE [LARGE SCALE GENOMIC DNA]</scope>
    <source>
        <strain evidence="8">DSM 46839</strain>
    </source>
</reference>
<comment type="subcellular location">
    <subcellularLocation>
        <location evidence="1">Membrane</location>
        <topology evidence="1">Multi-pass membrane protein</topology>
    </subcellularLocation>
</comment>
<keyword evidence="3" id="KW-0812">Transmembrane</keyword>
<evidence type="ECO:0000256" key="5">
    <source>
        <dbReference type="ARBA" id="ARBA00023065"/>
    </source>
</evidence>
<keyword evidence="8" id="KW-1185">Reference proteome</keyword>
<dbReference type="AlphaFoldDB" id="A0A239FB36"/>
<keyword evidence="6" id="KW-0472">Membrane</keyword>
<dbReference type="GO" id="GO:0016020">
    <property type="term" value="C:membrane"/>
    <property type="evidence" value="ECO:0007669"/>
    <property type="project" value="UniProtKB-SubCell"/>
</dbReference>
<evidence type="ECO:0000256" key="1">
    <source>
        <dbReference type="ARBA" id="ARBA00004141"/>
    </source>
</evidence>
<evidence type="ECO:0000256" key="4">
    <source>
        <dbReference type="ARBA" id="ARBA00022989"/>
    </source>
</evidence>
<evidence type="ECO:0000256" key="2">
    <source>
        <dbReference type="ARBA" id="ARBA00022448"/>
    </source>
</evidence>
<protein>
    <submittedName>
        <fullName evidence="7">Uncharacterized protein</fullName>
    </submittedName>
</protein>
<keyword evidence="2" id="KW-0813">Transport</keyword>
<evidence type="ECO:0000313" key="8">
    <source>
        <dbReference type="Proteomes" id="UP000198373"/>
    </source>
</evidence>
<organism evidence="7 8">
    <name type="scientific">Geodermatophilus pulveris</name>
    <dbReference type="NCBI Taxonomy" id="1564159"/>
    <lineage>
        <taxon>Bacteria</taxon>
        <taxon>Bacillati</taxon>
        <taxon>Actinomycetota</taxon>
        <taxon>Actinomycetes</taxon>
        <taxon>Geodermatophilales</taxon>
        <taxon>Geodermatophilaceae</taxon>
        <taxon>Geodermatophilus</taxon>
    </lineage>
</organism>
<sequence>MFGVILPFAVVNDLGWAAPIGSGLVGLMSLPAVQIGDDLAEPFADAVHDVPVTALSRTIEVDLVEVIGAEPPSAVRPVDRVLW</sequence>